<dbReference type="PANTHER" id="PTHR45982:SF1">
    <property type="entry name" value="REGULATOR OF CHROMOSOME CONDENSATION"/>
    <property type="match status" value="1"/>
</dbReference>
<evidence type="ECO:0000313" key="5">
    <source>
        <dbReference type="EMBL" id="CAK9082786.1"/>
    </source>
</evidence>
<dbReference type="InterPro" id="IPR035983">
    <property type="entry name" value="Hect_E3_ubiquitin_ligase"/>
</dbReference>
<dbReference type="InterPro" id="IPR000569">
    <property type="entry name" value="HECT_dom"/>
</dbReference>
<comment type="caution">
    <text evidence="2">Lacks conserved residue(s) required for the propagation of feature annotation.</text>
</comment>
<keyword evidence="1 2" id="KW-0833">Ubl conjugation pathway</keyword>
<feature type="domain" description="Ubiquitin-like" evidence="3">
    <location>
        <begin position="159"/>
        <end position="233"/>
    </location>
</feature>
<reference evidence="5 6" key="1">
    <citation type="submission" date="2024-02" db="EMBL/GenBank/DDBJ databases">
        <authorList>
            <person name="Chen Y."/>
            <person name="Shah S."/>
            <person name="Dougan E. K."/>
            <person name="Thang M."/>
            <person name="Chan C."/>
        </authorList>
    </citation>
    <scope>NUCLEOTIDE SEQUENCE [LARGE SCALE GENOMIC DNA]</scope>
</reference>
<name>A0ABP0Q415_9DINO</name>
<organism evidence="5 6">
    <name type="scientific">Durusdinium trenchii</name>
    <dbReference type="NCBI Taxonomy" id="1381693"/>
    <lineage>
        <taxon>Eukaryota</taxon>
        <taxon>Sar</taxon>
        <taxon>Alveolata</taxon>
        <taxon>Dinophyceae</taxon>
        <taxon>Suessiales</taxon>
        <taxon>Symbiodiniaceae</taxon>
        <taxon>Durusdinium</taxon>
    </lineage>
</organism>
<evidence type="ECO:0000259" key="4">
    <source>
        <dbReference type="PROSITE" id="PS50237"/>
    </source>
</evidence>
<comment type="caution">
    <text evidence="5">The sequence shown here is derived from an EMBL/GenBank/DDBJ whole genome shotgun (WGS) entry which is preliminary data.</text>
</comment>
<accession>A0ABP0Q415</accession>
<feature type="non-terminal residue" evidence="5">
    <location>
        <position position="1"/>
    </location>
</feature>
<dbReference type="InterPro" id="IPR000626">
    <property type="entry name" value="Ubiquitin-like_dom"/>
</dbReference>
<dbReference type="PROSITE" id="PS50053">
    <property type="entry name" value="UBIQUITIN_2"/>
    <property type="match status" value="1"/>
</dbReference>
<gene>
    <name evidence="5" type="ORF">SCF082_LOCUS39331</name>
</gene>
<dbReference type="Gene3D" id="3.90.1750.10">
    <property type="entry name" value="Hect, E3 ligase catalytic domains"/>
    <property type="match status" value="1"/>
</dbReference>
<dbReference type="SUPFAM" id="SSF50985">
    <property type="entry name" value="RCC1/BLIP-II"/>
    <property type="match status" value="1"/>
</dbReference>
<dbReference type="Gene3D" id="2.130.10.30">
    <property type="entry name" value="Regulator of chromosome condensation 1/beta-lactamase-inhibitor protein II"/>
    <property type="match status" value="2"/>
</dbReference>
<sequence length="605" mass="64674">RTMLTRLHISYQGEKGVDAGGLTRDFFASFARHMAEEAWLWRSTGRGSLHPTYGGKGGAGQMYQVCGRVFAMALLHGCKLGRPLSRPFMRLLLHVRPSSLQELQAELNYEAGEQVDFRCRKDFLETPLADLGLDGMLNFSHEGQEFIPGESRVPELTFISLTVSLPSGASTTVSLRSTSRVADLRDAAQRNLDKRFLRLTAADGSFLDPRGLVKETGLQDGDTVLAIAERRPQLLGNRAAFVLWYEGSGALCAWGEAGAGGVVPVAVAERLKVAGVQRVYATRNAFAALTGEGDVVCWGSPEMGGVIPESVQADLRDVRSIAGNNEAFAAICGEDESVVTWGEVESGGDCSSVKDQLCHVQQISSTFEAFAALRSDGQVICWGDPFFGGNGTERLENVQSVEGSQTAFAAVRKDGTVTAWGFGSSYAETSTVSPEQLCHVQSVKATSVAFAALHRNGAVETWGDPEGGGDSSGVELTNIQLIQSTSWAFAALRSDGTVVTWGSANLGGVVSEQVQAQLVDVEGIESNGWAFVALRSDGSLVCWGDAESGGMVEEVWAQRELVDVVEVKGTERAFTAVRADGSVVSWGHPAFGGDNETLQERLKCL</sequence>
<dbReference type="PANTHER" id="PTHR45982">
    <property type="entry name" value="REGULATOR OF CHROMOSOME CONDENSATION"/>
    <property type="match status" value="1"/>
</dbReference>
<protein>
    <submittedName>
        <fullName evidence="5">Peroxisomal</fullName>
    </submittedName>
</protein>
<dbReference type="InterPro" id="IPR051553">
    <property type="entry name" value="Ran_GTPase-activating"/>
</dbReference>
<keyword evidence="6" id="KW-1185">Reference proteome</keyword>
<dbReference type="Proteomes" id="UP001642464">
    <property type="component" value="Unassembled WGS sequence"/>
</dbReference>
<dbReference type="EMBL" id="CAXAMM010038995">
    <property type="protein sequence ID" value="CAK9082786.1"/>
    <property type="molecule type" value="Genomic_DNA"/>
</dbReference>
<proteinExistence type="predicted"/>
<feature type="domain" description="HECT" evidence="4">
    <location>
        <begin position="1"/>
        <end position="104"/>
    </location>
</feature>
<evidence type="ECO:0000259" key="3">
    <source>
        <dbReference type="PROSITE" id="PS50053"/>
    </source>
</evidence>
<evidence type="ECO:0000313" key="6">
    <source>
        <dbReference type="Proteomes" id="UP001642464"/>
    </source>
</evidence>
<dbReference type="SUPFAM" id="SSF56204">
    <property type="entry name" value="Hect, E3 ligase catalytic domain"/>
    <property type="match status" value="1"/>
</dbReference>
<dbReference type="InterPro" id="IPR009091">
    <property type="entry name" value="RCC1/BLIP-II"/>
</dbReference>
<dbReference type="PROSITE" id="PS50237">
    <property type="entry name" value="HECT"/>
    <property type="match status" value="1"/>
</dbReference>
<evidence type="ECO:0000256" key="1">
    <source>
        <dbReference type="ARBA" id="ARBA00022786"/>
    </source>
</evidence>
<evidence type="ECO:0000256" key="2">
    <source>
        <dbReference type="PROSITE-ProRule" id="PRU00104"/>
    </source>
</evidence>